<organism evidence="2 3">
    <name type="scientific">Absidia repens</name>
    <dbReference type="NCBI Taxonomy" id="90262"/>
    <lineage>
        <taxon>Eukaryota</taxon>
        <taxon>Fungi</taxon>
        <taxon>Fungi incertae sedis</taxon>
        <taxon>Mucoromycota</taxon>
        <taxon>Mucoromycotina</taxon>
        <taxon>Mucoromycetes</taxon>
        <taxon>Mucorales</taxon>
        <taxon>Cunninghamellaceae</taxon>
        <taxon>Absidia</taxon>
    </lineage>
</organism>
<sequence length="168" mass="19664">MQQQGEAYLTPPYSPAQVSSEESDAPPESVTMMSTWPITTLETLAHSYIMVNTSLKDYYEAWYQERRARMLKSDILTQQVVPHIIQLAHSMYNPRPNNYQGLLRQLTRTTLQEHRLFDAFRGVWRNVVSKDDWIQLEPITNIIGHQWRRTYKIMSKNVNVAKLLVQSP</sequence>
<proteinExistence type="predicted"/>
<name>A0A1X2HRF7_9FUNG</name>
<accession>A0A1X2HRF7</accession>
<protein>
    <submittedName>
        <fullName evidence="2">Uncharacterized protein</fullName>
    </submittedName>
</protein>
<gene>
    <name evidence="2" type="ORF">BCR42DRAFT_444433</name>
</gene>
<dbReference type="AlphaFoldDB" id="A0A1X2HRF7"/>
<comment type="caution">
    <text evidence="2">The sequence shown here is derived from an EMBL/GenBank/DDBJ whole genome shotgun (WGS) entry which is preliminary data.</text>
</comment>
<reference evidence="2 3" key="1">
    <citation type="submission" date="2016-07" db="EMBL/GenBank/DDBJ databases">
        <title>Pervasive Adenine N6-methylation of Active Genes in Fungi.</title>
        <authorList>
            <consortium name="DOE Joint Genome Institute"/>
            <person name="Mondo S.J."/>
            <person name="Dannebaum R.O."/>
            <person name="Kuo R.C."/>
            <person name="Labutti K."/>
            <person name="Haridas S."/>
            <person name="Kuo A."/>
            <person name="Salamov A."/>
            <person name="Ahrendt S.R."/>
            <person name="Lipzen A."/>
            <person name="Sullivan W."/>
            <person name="Andreopoulos W.B."/>
            <person name="Clum A."/>
            <person name="Lindquist E."/>
            <person name="Daum C."/>
            <person name="Ramamoorthy G.K."/>
            <person name="Gryganskyi A."/>
            <person name="Culley D."/>
            <person name="Magnuson J.K."/>
            <person name="James T.Y."/>
            <person name="O'Malley M.A."/>
            <person name="Stajich J.E."/>
            <person name="Spatafora J.W."/>
            <person name="Visel A."/>
            <person name="Grigoriev I.V."/>
        </authorList>
    </citation>
    <scope>NUCLEOTIDE SEQUENCE [LARGE SCALE GENOMIC DNA]</scope>
    <source>
        <strain evidence="2 3">NRRL 1336</strain>
    </source>
</reference>
<dbReference type="EMBL" id="MCGE01000055">
    <property type="protein sequence ID" value="ORZ01992.1"/>
    <property type="molecule type" value="Genomic_DNA"/>
</dbReference>
<evidence type="ECO:0000256" key="1">
    <source>
        <dbReference type="SAM" id="MobiDB-lite"/>
    </source>
</evidence>
<feature type="region of interest" description="Disordered" evidence="1">
    <location>
        <begin position="1"/>
        <end position="30"/>
    </location>
</feature>
<dbReference type="Proteomes" id="UP000193560">
    <property type="component" value="Unassembled WGS sequence"/>
</dbReference>
<keyword evidence="3" id="KW-1185">Reference proteome</keyword>
<evidence type="ECO:0000313" key="3">
    <source>
        <dbReference type="Proteomes" id="UP000193560"/>
    </source>
</evidence>
<evidence type="ECO:0000313" key="2">
    <source>
        <dbReference type="EMBL" id="ORZ01992.1"/>
    </source>
</evidence>